<organism evidence="4 5">
    <name type="scientific">Ancylobacter novellus</name>
    <name type="common">Thiobacillus novellus</name>
    <dbReference type="NCBI Taxonomy" id="921"/>
    <lineage>
        <taxon>Bacteria</taxon>
        <taxon>Pseudomonadati</taxon>
        <taxon>Pseudomonadota</taxon>
        <taxon>Alphaproteobacteria</taxon>
        <taxon>Hyphomicrobiales</taxon>
        <taxon>Xanthobacteraceae</taxon>
        <taxon>Ancylobacter</taxon>
    </lineage>
</organism>
<feature type="signal peptide" evidence="1">
    <location>
        <begin position="1"/>
        <end position="24"/>
    </location>
</feature>
<accession>A0A2W5QUI9</accession>
<name>A0A2W5QUI9_ANCNO</name>
<dbReference type="InterPro" id="IPR014756">
    <property type="entry name" value="Ig_E-set"/>
</dbReference>
<dbReference type="EMBL" id="QFQD01000064">
    <property type="protein sequence ID" value="PZQ80464.1"/>
    <property type="molecule type" value="Genomic_DNA"/>
</dbReference>
<sequence length="273" mass="29331">MHRRIRLLFAVAVFSALAVTAAAAQEPGADASWNALKPDVFGERAIREASPLVRLTAPTRAEDAAMTPVSVEVLLPDGDKRTIRKLTLIVDENPAPVAATFTFGGARHDITLGTRLRVNSYSYVRAIAELSDGELHMGARFVKASGGCSAPAMKDEEAALNNIGQMKLRVVNDGQLGDATKANRVSQIQLMIRHPNYSGLQMDQITRAYIPAKFVDAIEVKQGDELVFSMEGGISLSEDPAIQFSYEPTGKAIHVDAADTDGRKFEGALKPAG</sequence>
<evidence type="ECO:0000313" key="4">
    <source>
        <dbReference type="EMBL" id="PZQ80464.1"/>
    </source>
</evidence>
<evidence type="ECO:0000259" key="3">
    <source>
        <dbReference type="Pfam" id="PF13501"/>
    </source>
</evidence>
<dbReference type="SUPFAM" id="SSF81296">
    <property type="entry name" value="E set domains"/>
    <property type="match status" value="1"/>
</dbReference>
<protein>
    <submittedName>
        <fullName evidence="4">Quinoprotein dehydrogenase-associated SoxYZ-like carrier</fullName>
    </submittedName>
</protein>
<feature type="domain" description="Sulphur oxidation protein SoxZ" evidence="2">
    <location>
        <begin position="179"/>
        <end position="268"/>
    </location>
</feature>
<dbReference type="Pfam" id="PF08770">
    <property type="entry name" value="SoxZ"/>
    <property type="match status" value="1"/>
</dbReference>
<dbReference type="InterPro" id="IPR013783">
    <property type="entry name" value="Ig-like_fold"/>
</dbReference>
<dbReference type="InterPro" id="IPR038162">
    <property type="entry name" value="SoxY_sf"/>
</dbReference>
<keyword evidence="1" id="KW-0732">Signal</keyword>
<dbReference type="Gene3D" id="2.60.40.2470">
    <property type="entry name" value="SoxY domain"/>
    <property type="match status" value="1"/>
</dbReference>
<dbReference type="Gene3D" id="2.60.40.10">
    <property type="entry name" value="Immunoglobulins"/>
    <property type="match status" value="1"/>
</dbReference>
<reference evidence="4 5" key="1">
    <citation type="submission" date="2017-08" db="EMBL/GenBank/DDBJ databases">
        <title>Infants hospitalized years apart are colonized by the same room-sourced microbial strains.</title>
        <authorList>
            <person name="Brooks B."/>
            <person name="Olm M.R."/>
            <person name="Firek B.A."/>
            <person name="Baker R."/>
            <person name="Thomas B.C."/>
            <person name="Morowitz M.J."/>
            <person name="Banfield J.F."/>
        </authorList>
    </citation>
    <scope>NUCLEOTIDE SEQUENCE [LARGE SCALE GENOMIC DNA]</scope>
    <source>
        <strain evidence="4">S2_005_001_R2_27</strain>
    </source>
</reference>
<dbReference type="InterPro" id="IPR014880">
    <property type="entry name" value="SoxZ_dom"/>
</dbReference>
<dbReference type="Pfam" id="PF13501">
    <property type="entry name" value="SoxY"/>
    <property type="match status" value="1"/>
</dbReference>
<evidence type="ECO:0000313" key="5">
    <source>
        <dbReference type="Proteomes" id="UP000248887"/>
    </source>
</evidence>
<dbReference type="InterPro" id="IPR030831">
    <property type="entry name" value="Fuse-rel_SoxYZ"/>
</dbReference>
<feature type="domain" description="Ig-like SoxY" evidence="3">
    <location>
        <begin position="39"/>
        <end position="148"/>
    </location>
</feature>
<gene>
    <name evidence="4" type="ORF">DI549_17155</name>
</gene>
<dbReference type="AlphaFoldDB" id="A0A2W5QUI9"/>
<dbReference type="NCBIfam" id="TIGR04557">
    <property type="entry name" value="fuse_rel_SoxYZ"/>
    <property type="match status" value="1"/>
</dbReference>
<dbReference type="Proteomes" id="UP000248887">
    <property type="component" value="Unassembled WGS sequence"/>
</dbReference>
<evidence type="ECO:0000259" key="2">
    <source>
        <dbReference type="Pfam" id="PF08770"/>
    </source>
</evidence>
<dbReference type="InterPro" id="IPR032711">
    <property type="entry name" value="SoxY"/>
</dbReference>
<feature type="chain" id="PRO_5015886842" evidence="1">
    <location>
        <begin position="25"/>
        <end position="273"/>
    </location>
</feature>
<evidence type="ECO:0000256" key="1">
    <source>
        <dbReference type="SAM" id="SignalP"/>
    </source>
</evidence>
<proteinExistence type="predicted"/>
<comment type="caution">
    <text evidence="4">The sequence shown here is derived from an EMBL/GenBank/DDBJ whole genome shotgun (WGS) entry which is preliminary data.</text>
</comment>